<reference evidence="1 2" key="1">
    <citation type="journal article" date="2019" name="Commun. Biol.">
        <title>The bagworm genome reveals a unique fibroin gene that provides high tensile strength.</title>
        <authorList>
            <person name="Kono N."/>
            <person name="Nakamura H."/>
            <person name="Ohtoshi R."/>
            <person name="Tomita M."/>
            <person name="Numata K."/>
            <person name="Arakawa K."/>
        </authorList>
    </citation>
    <scope>NUCLEOTIDE SEQUENCE [LARGE SCALE GENOMIC DNA]</scope>
</reference>
<dbReference type="Proteomes" id="UP000299102">
    <property type="component" value="Unassembled WGS sequence"/>
</dbReference>
<name>A0A4C1UIT7_EUMVA</name>
<keyword evidence="2" id="KW-1185">Reference proteome</keyword>
<sequence length="142" mass="15379">MVALVVIRRNGKPLCLYTAVPITVYRLLDRELRAIARLIYDIADQGPHEFLRNIEPMHESLCVPVTVRSIPLTSRWSAAAACQSAHAAADEWGWWSPAALCHSIPVDLDLDLKLSRKGGGAAAVEVEVTRPPCGVASSGPRG</sequence>
<evidence type="ECO:0000313" key="2">
    <source>
        <dbReference type="Proteomes" id="UP000299102"/>
    </source>
</evidence>
<accession>A0A4C1UIT7</accession>
<comment type="caution">
    <text evidence="1">The sequence shown here is derived from an EMBL/GenBank/DDBJ whole genome shotgun (WGS) entry which is preliminary data.</text>
</comment>
<dbReference type="AlphaFoldDB" id="A0A4C1UIT7"/>
<gene>
    <name evidence="1" type="ORF">EVAR_81737_1</name>
</gene>
<organism evidence="1 2">
    <name type="scientific">Eumeta variegata</name>
    <name type="common">Bagworm moth</name>
    <name type="synonym">Eumeta japonica</name>
    <dbReference type="NCBI Taxonomy" id="151549"/>
    <lineage>
        <taxon>Eukaryota</taxon>
        <taxon>Metazoa</taxon>
        <taxon>Ecdysozoa</taxon>
        <taxon>Arthropoda</taxon>
        <taxon>Hexapoda</taxon>
        <taxon>Insecta</taxon>
        <taxon>Pterygota</taxon>
        <taxon>Neoptera</taxon>
        <taxon>Endopterygota</taxon>
        <taxon>Lepidoptera</taxon>
        <taxon>Glossata</taxon>
        <taxon>Ditrysia</taxon>
        <taxon>Tineoidea</taxon>
        <taxon>Psychidae</taxon>
        <taxon>Oiketicinae</taxon>
        <taxon>Eumeta</taxon>
    </lineage>
</organism>
<proteinExistence type="predicted"/>
<protein>
    <submittedName>
        <fullName evidence="1">Uncharacterized protein</fullName>
    </submittedName>
</protein>
<dbReference type="EMBL" id="BGZK01000173">
    <property type="protein sequence ID" value="GBP25856.1"/>
    <property type="molecule type" value="Genomic_DNA"/>
</dbReference>
<evidence type="ECO:0000313" key="1">
    <source>
        <dbReference type="EMBL" id="GBP25856.1"/>
    </source>
</evidence>